<dbReference type="EMBL" id="JBHSHD010000005">
    <property type="protein sequence ID" value="MFC4819866.1"/>
    <property type="molecule type" value="Genomic_DNA"/>
</dbReference>
<evidence type="ECO:0000256" key="2">
    <source>
        <dbReference type="ARBA" id="ARBA00004442"/>
    </source>
</evidence>
<dbReference type="RefSeq" id="WP_380019664.1">
    <property type="nucleotide sequence ID" value="NZ_JBHSHD010000005.1"/>
</dbReference>
<dbReference type="Pfam" id="PF02415">
    <property type="entry name" value="Chlam_PMP"/>
    <property type="match status" value="2"/>
</dbReference>
<keyword evidence="7" id="KW-0998">Cell outer membrane</keyword>
<proteinExistence type="predicted"/>
<evidence type="ECO:0000256" key="1">
    <source>
        <dbReference type="ARBA" id="ARBA00004196"/>
    </source>
</evidence>
<gene>
    <name evidence="9" type="ORF">ACFO6Q_06000</name>
</gene>
<protein>
    <submittedName>
        <fullName evidence="9">Choice-of-anchor Q domain-containing protein</fullName>
    </submittedName>
</protein>
<dbReference type="Proteomes" id="UP001595886">
    <property type="component" value="Unassembled WGS sequence"/>
</dbReference>
<dbReference type="InterPro" id="IPR059226">
    <property type="entry name" value="Choice_anch_Q_dom"/>
</dbReference>
<dbReference type="PANTHER" id="PTHR11319:SF35">
    <property type="entry name" value="OUTER MEMBRANE PROTEIN PMPC-RELATED"/>
    <property type="match status" value="1"/>
</dbReference>
<evidence type="ECO:0000256" key="5">
    <source>
        <dbReference type="ARBA" id="ARBA00022729"/>
    </source>
</evidence>
<sequence length="1363" mass="135142">MNTTLHLAARGALLLALLGSGAAHAACHVRAGAAGANDGATWADAYVDLQSALRDAACGEVWVAAGTYTPGAARGDSFAVRPGSAVYGGFAGDESVREARDPLAHATVLSGDIGAPGDAADNSWHVVTLDGTAAADAITASTVLDGFTIRDGNANGPFPATLGGGLYCTGAAAGRRCDPTLARLRFVANMAAYGGAMALRADGAGSASPALSDVVFDGNLATRYGGAIYVWAELNGVASPGIERATFNGNRADKGGAIYNSSGGQGGTADASLVNVTFSGNDASLGTSIGNGGAIYNAGVGGSSAMTLTNVTFSGNTANGANHLGGAMVNEGVGATPRIVNAIFWGDQANALPEFHNTVGAQPAISHSIVQGGCPAGATCTDVQDVDPRLGALGEHGGFGATLLPDAAGPAIDTGDAAACPATDQRGVARPQGGGCDLGAVEIVPPHRCYVDRSATGANEGLGWASAYTDLQSALREPLCEEVWVAKGVYKPTAGTDRAISFAIRPGLAVYGGFAGGESAREQADPGAHRTVLSGDIDGNDAVDADGVVRDAEQIAGGNTYNVVVMDGTGAAGPIGNDTVLDGFAITGGTGWQYPIYNGSVAGGLYCNGVGHDDGHACSPTLSRLWFSGNSADWGAALMVDGGNGTGGDGGRADPILSRSTFSGNRARWGGGAAYLTASALSIRQSTFAGNRATNGVAGAIQIERGQPDLDQVTFTGNAAATTAGAIFARNTAASLRRLILWGDSGPGGEISSSGGSVTLSDSVVQGGCPANATCSGVVSADPQLGPLQDNGGAAPTLLPGIGGSALDAGDPAACGAAPYDADQRGVARPQGAACDLGAVELRQAQFVVALDGPGSVAAAATGGTLPASGGIEGCDENGDGCIAGYATEPSAAIVVLDLSPAAHAHLDSVSDTCGADGASIGVLDGLTYTIAALDADCAVLAVFAPDARTVGGSVGGLAGSGLQLQINGGQTLAIAADGAFVFPTALPFGAAYEVAVAAQPEQPWQTCTVADGSGTIGDADVTDVAVTCTTDAHTIGGVVDGVAGDGLVLQLDGGETLPIAADGAFVFATPVPSGNAYAVSVAGAPAGQGCTVERGSGTVAGSDVTDVAVHCAALPPQLVLTIDDGRAFARYGQVVDYTVSLRNDGFGTAADVALDASLSAAFDAAYAHWQCFGGDGGASCAASGEGPLSDRVTLPPGRSLTWRVSVPVRFDSDESEVSFALALGGAAPQNVSDTNVLVLLRDGFDVPYGDGTQIAGAEAEALLGGEATHAFVLPPASGERLDDVMVVRGGSTQLRVQRTPLDARTSLLRLLHRDALGRERVTPWIASADGATCALAHVRTQEADAWLLEAAQASATLRPDGS</sequence>
<keyword evidence="4" id="KW-0964">Secreted</keyword>
<dbReference type="InterPro" id="IPR003368">
    <property type="entry name" value="POMP_repeat"/>
</dbReference>
<evidence type="ECO:0000256" key="6">
    <source>
        <dbReference type="ARBA" id="ARBA00023136"/>
    </source>
</evidence>
<dbReference type="PANTHER" id="PTHR11319">
    <property type="entry name" value="G PROTEIN-COUPLED RECEPTOR-RELATED"/>
    <property type="match status" value="1"/>
</dbReference>
<dbReference type="SUPFAM" id="SSF51126">
    <property type="entry name" value="Pectin lyase-like"/>
    <property type="match status" value="2"/>
</dbReference>
<keyword evidence="5 8" id="KW-0732">Signal</keyword>
<evidence type="ECO:0000256" key="7">
    <source>
        <dbReference type="ARBA" id="ARBA00023237"/>
    </source>
</evidence>
<keyword evidence="6" id="KW-0472">Membrane</keyword>
<comment type="subcellular location">
    <subcellularLocation>
        <location evidence="1">Cell envelope</location>
    </subcellularLocation>
    <subcellularLocation>
        <location evidence="2">Cell outer membrane</location>
    </subcellularLocation>
    <subcellularLocation>
        <location evidence="3">Secreted</location>
    </subcellularLocation>
</comment>
<keyword evidence="10" id="KW-1185">Reference proteome</keyword>
<organism evidence="9 10">
    <name type="scientific">Dokdonella ginsengisoli</name>
    <dbReference type="NCBI Taxonomy" id="363846"/>
    <lineage>
        <taxon>Bacteria</taxon>
        <taxon>Pseudomonadati</taxon>
        <taxon>Pseudomonadota</taxon>
        <taxon>Gammaproteobacteria</taxon>
        <taxon>Lysobacterales</taxon>
        <taxon>Rhodanobacteraceae</taxon>
        <taxon>Dokdonella</taxon>
    </lineage>
</organism>
<feature type="signal peptide" evidence="8">
    <location>
        <begin position="1"/>
        <end position="25"/>
    </location>
</feature>
<evidence type="ECO:0000313" key="10">
    <source>
        <dbReference type="Proteomes" id="UP001595886"/>
    </source>
</evidence>
<evidence type="ECO:0000256" key="3">
    <source>
        <dbReference type="ARBA" id="ARBA00004613"/>
    </source>
</evidence>
<dbReference type="InterPro" id="IPR011050">
    <property type="entry name" value="Pectin_lyase_fold/virulence"/>
</dbReference>
<evidence type="ECO:0000256" key="4">
    <source>
        <dbReference type="ARBA" id="ARBA00022525"/>
    </source>
</evidence>
<dbReference type="NCBIfam" id="NF041518">
    <property type="entry name" value="choice_anch_Q"/>
    <property type="match status" value="2"/>
</dbReference>
<name>A0ABV9QS25_9GAMM</name>
<evidence type="ECO:0000313" key="9">
    <source>
        <dbReference type="EMBL" id="MFC4819866.1"/>
    </source>
</evidence>
<evidence type="ECO:0000256" key="8">
    <source>
        <dbReference type="SAM" id="SignalP"/>
    </source>
</evidence>
<comment type="caution">
    <text evidence="9">The sequence shown here is derived from an EMBL/GenBank/DDBJ whole genome shotgun (WGS) entry which is preliminary data.</text>
</comment>
<accession>A0ABV9QS25</accession>
<reference evidence="10" key="1">
    <citation type="journal article" date="2019" name="Int. J. Syst. Evol. Microbiol.">
        <title>The Global Catalogue of Microorganisms (GCM) 10K type strain sequencing project: providing services to taxonomists for standard genome sequencing and annotation.</title>
        <authorList>
            <consortium name="The Broad Institute Genomics Platform"/>
            <consortium name="The Broad Institute Genome Sequencing Center for Infectious Disease"/>
            <person name="Wu L."/>
            <person name="Ma J."/>
        </authorList>
    </citation>
    <scope>NUCLEOTIDE SEQUENCE [LARGE SCALE GENOMIC DNA]</scope>
    <source>
        <strain evidence="10">CCUG 30340</strain>
    </source>
</reference>
<feature type="chain" id="PRO_5045417256" evidence="8">
    <location>
        <begin position="26"/>
        <end position="1363"/>
    </location>
</feature>